<dbReference type="Pfam" id="PF20231">
    <property type="entry name" value="DUF6589"/>
    <property type="match status" value="1"/>
</dbReference>
<proteinExistence type="predicted"/>
<feature type="domain" description="DUF6589" evidence="2">
    <location>
        <begin position="358"/>
        <end position="569"/>
    </location>
</feature>
<evidence type="ECO:0000313" key="4">
    <source>
        <dbReference type="Proteomes" id="UP000054166"/>
    </source>
</evidence>
<keyword evidence="4" id="KW-1185">Reference proteome</keyword>
<feature type="region of interest" description="Disordered" evidence="1">
    <location>
        <begin position="138"/>
        <end position="170"/>
    </location>
</feature>
<reference evidence="4" key="2">
    <citation type="submission" date="2015-01" db="EMBL/GenBank/DDBJ databases">
        <title>Evolutionary Origins and Diversification of the Mycorrhizal Mutualists.</title>
        <authorList>
            <consortium name="DOE Joint Genome Institute"/>
            <consortium name="Mycorrhizal Genomics Consortium"/>
            <person name="Kohler A."/>
            <person name="Kuo A."/>
            <person name="Nagy L.G."/>
            <person name="Floudas D."/>
            <person name="Copeland A."/>
            <person name="Barry K.W."/>
            <person name="Cichocki N."/>
            <person name="Veneault-Fourrey C."/>
            <person name="LaButti K."/>
            <person name="Lindquist E.A."/>
            <person name="Lipzen A."/>
            <person name="Lundell T."/>
            <person name="Morin E."/>
            <person name="Murat C."/>
            <person name="Riley R."/>
            <person name="Ohm R."/>
            <person name="Sun H."/>
            <person name="Tunlid A."/>
            <person name="Henrissat B."/>
            <person name="Grigoriev I.V."/>
            <person name="Hibbett D.S."/>
            <person name="Martin F."/>
        </authorList>
    </citation>
    <scope>NUCLEOTIDE SEQUENCE [LARGE SCALE GENOMIC DNA]</scope>
    <source>
        <strain evidence="4">F 1598</strain>
    </source>
</reference>
<organism evidence="3 4">
    <name type="scientific">Piloderma croceum (strain F 1598)</name>
    <dbReference type="NCBI Taxonomy" id="765440"/>
    <lineage>
        <taxon>Eukaryota</taxon>
        <taxon>Fungi</taxon>
        <taxon>Dikarya</taxon>
        <taxon>Basidiomycota</taxon>
        <taxon>Agaricomycotina</taxon>
        <taxon>Agaricomycetes</taxon>
        <taxon>Agaricomycetidae</taxon>
        <taxon>Atheliales</taxon>
        <taxon>Atheliaceae</taxon>
        <taxon>Piloderma</taxon>
    </lineage>
</organism>
<dbReference type="Proteomes" id="UP000054166">
    <property type="component" value="Unassembled WGS sequence"/>
</dbReference>
<dbReference type="HOGENOM" id="CLU_009487_5_0_1"/>
<protein>
    <recommendedName>
        <fullName evidence="2">DUF6589 domain-containing protein</fullName>
    </recommendedName>
</protein>
<evidence type="ECO:0000256" key="1">
    <source>
        <dbReference type="SAM" id="MobiDB-lite"/>
    </source>
</evidence>
<dbReference type="InterPro" id="IPR046496">
    <property type="entry name" value="DUF6589"/>
</dbReference>
<accession>A0A0C3ETZ9</accession>
<feature type="compositionally biased region" description="Basic and acidic residues" evidence="1">
    <location>
        <begin position="138"/>
        <end position="150"/>
    </location>
</feature>
<evidence type="ECO:0000313" key="3">
    <source>
        <dbReference type="EMBL" id="KIM71286.1"/>
    </source>
</evidence>
<reference evidence="3 4" key="1">
    <citation type="submission" date="2014-04" db="EMBL/GenBank/DDBJ databases">
        <authorList>
            <consortium name="DOE Joint Genome Institute"/>
            <person name="Kuo A."/>
            <person name="Tarkka M."/>
            <person name="Buscot F."/>
            <person name="Kohler A."/>
            <person name="Nagy L.G."/>
            <person name="Floudas D."/>
            <person name="Copeland A."/>
            <person name="Barry K.W."/>
            <person name="Cichocki N."/>
            <person name="Veneault-Fourrey C."/>
            <person name="LaButti K."/>
            <person name="Lindquist E.A."/>
            <person name="Lipzen A."/>
            <person name="Lundell T."/>
            <person name="Morin E."/>
            <person name="Murat C."/>
            <person name="Sun H."/>
            <person name="Tunlid A."/>
            <person name="Henrissat B."/>
            <person name="Grigoriev I.V."/>
            <person name="Hibbett D.S."/>
            <person name="Martin F."/>
            <person name="Nordberg H.P."/>
            <person name="Cantor M.N."/>
            <person name="Hua S.X."/>
        </authorList>
    </citation>
    <scope>NUCLEOTIDE SEQUENCE [LARGE SCALE GENOMIC DNA]</scope>
    <source>
        <strain evidence="3 4">F 1598</strain>
    </source>
</reference>
<dbReference type="OrthoDB" id="4743193at2759"/>
<dbReference type="InParanoid" id="A0A0C3ETZ9"/>
<dbReference type="EMBL" id="KN833369">
    <property type="protein sequence ID" value="KIM71286.1"/>
    <property type="molecule type" value="Genomic_DNA"/>
</dbReference>
<sequence length="571" mass="64418">MAGGKSSDQLRKVIQLLETHNVTCSNLVLSLLQDAELQGQPCSNDLVDHASEILSAFHKHPGSSKSTFEWASNVMKAHYAQSVTELTRKENGWHFGALHTSAEQLKDFKMEEMAEKMEDLAPELWDLLGLLLSADKRQTKRQQRDTKAQEADGDQIMGSTDGVDPSGRQHENVEDDAMVDDVNIGKKTTARVLLRIHGMINIPFVEEVVMISIMMQGTNQKCNALESVFGIFLHSCNTPQKVIDALAHMGISISVDTIHSAIHLLSRETYKTLRRMGQTLLVAYAYDNFDIDFKTHVPTVEATHDTLTHLTLGTLIKLEHGVTLEDLRCSEELWKKSHLNPKADPNDVAPKQTVEDLEGLHPEEDHPSGLTRRQRYIAWKFLSDLYKHGPEYFRKFKSKLGTPEWVEKVPVVKMRHAPSRAMDINQSKVSGNIWAIANLLDQGGVGDPTEGVHKDSEYENDLVTMLAFVILFHGDLGTFERVMSILQRRSLEATAYRRYQFVVFLMGLFHLKMACADAIWHIFIEPSKGRMDANCLLQIIGQYRLREMGKFGSSPGFCRMHEVINQVGTTQ</sequence>
<name>A0A0C3ETZ9_PILCF</name>
<evidence type="ECO:0000259" key="2">
    <source>
        <dbReference type="Pfam" id="PF20231"/>
    </source>
</evidence>
<dbReference type="AlphaFoldDB" id="A0A0C3ETZ9"/>
<gene>
    <name evidence="3" type="ORF">PILCRDRAFT_17199</name>
</gene>
<dbReference type="STRING" id="765440.A0A0C3ETZ9"/>